<name>A0A2P8QZ00_9BACT</name>
<accession>A0A2P8QZ00</accession>
<evidence type="ECO:0000313" key="3">
    <source>
        <dbReference type="Proteomes" id="UP000240535"/>
    </source>
</evidence>
<dbReference type="RefSeq" id="WP_106872423.1">
    <property type="nucleotide sequence ID" value="NZ_CP053841.1"/>
</dbReference>
<proteinExistence type="predicted"/>
<feature type="signal peptide" evidence="1">
    <location>
        <begin position="1"/>
        <end position="18"/>
    </location>
</feature>
<keyword evidence="1" id="KW-0732">Signal</keyword>
<dbReference type="EMBL" id="PDHH01000007">
    <property type="protein sequence ID" value="PSM51474.1"/>
    <property type="molecule type" value="Genomic_DNA"/>
</dbReference>
<evidence type="ECO:0000313" key="2">
    <source>
        <dbReference type="EMBL" id="PSM51474.1"/>
    </source>
</evidence>
<evidence type="ECO:0008006" key="4">
    <source>
        <dbReference type="Google" id="ProtNLM"/>
    </source>
</evidence>
<dbReference type="AlphaFoldDB" id="A0A2P8QZ00"/>
<feature type="chain" id="PRO_5015191310" description="GOLD domain-containing protein" evidence="1">
    <location>
        <begin position="19"/>
        <end position="100"/>
    </location>
</feature>
<dbReference type="Proteomes" id="UP000240535">
    <property type="component" value="Unassembled WGS sequence"/>
</dbReference>
<comment type="caution">
    <text evidence="2">The sequence shown here is derived from an EMBL/GenBank/DDBJ whole genome shotgun (WGS) entry which is preliminary data.</text>
</comment>
<keyword evidence="3" id="KW-1185">Reference proteome</keyword>
<evidence type="ECO:0000256" key="1">
    <source>
        <dbReference type="SAM" id="SignalP"/>
    </source>
</evidence>
<protein>
    <recommendedName>
        <fullName evidence="4">GOLD domain-containing protein</fullName>
    </recommendedName>
</protein>
<reference evidence="3" key="1">
    <citation type="submission" date="2017-10" db="EMBL/GenBank/DDBJ databases">
        <title>Campylobacter species from seals.</title>
        <authorList>
            <person name="Gilbert M.J."/>
            <person name="Zomer A.L."/>
            <person name="Timmerman A.J."/>
            <person name="Duim B."/>
            <person name="Wagenaar J.A."/>
        </authorList>
    </citation>
    <scope>NUCLEOTIDE SEQUENCE [LARGE SCALE GENOMIC DNA]</scope>
    <source>
        <strain evidence="3">17S00004-5</strain>
    </source>
</reference>
<sequence>MMKKILFASILAASSVFAHTALMSCFDNGDSTITCEGGFSDGSSANGVIFKVIQNGKTLEEGKFNEDSEFTFKKPEGEYEAHFDAGEGHKVIVKSSDIAE</sequence>
<dbReference type="OrthoDB" id="363007at2"/>
<dbReference type="PROSITE" id="PS51257">
    <property type="entry name" value="PROKAR_LIPOPROTEIN"/>
    <property type="match status" value="1"/>
</dbReference>
<gene>
    <name evidence="2" type="ORF">CQ405_07860</name>
</gene>
<organism evidence="2 3">
    <name type="scientific">Campylobacter blaseri</name>
    <dbReference type="NCBI Taxonomy" id="2042961"/>
    <lineage>
        <taxon>Bacteria</taxon>
        <taxon>Pseudomonadati</taxon>
        <taxon>Campylobacterota</taxon>
        <taxon>Epsilonproteobacteria</taxon>
        <taxon>Campylobacterales</taxon>
        <taxon>Campylobacteraceae</taxon>
        <taxon>Campylobacter</taxon>
    </lineage>
</organism>